<organism evidence="17 18">
    <name type="scientific">Pontibacillus litoralis JSM 072002</name>
    <dbReference type="NCBI Taxonomy" id="1385512"/>
    <lineage>
        <taxon>Bacteria</taxon>
        <taxon>Bacillati</taxon>
        <taxon>Bacillota</taxon>
        <taxon>Bacilli</taxon>
        <taxon>Bacillales</taxon>
        <taxon>Bacillaceae</taxon>
        <taxon>Pontibacillus</taxon>
    </lineage>
</organism>
<dbReference type="InterPro" id="IPR004014">
    <property type="entry name" value="ATPase_P-typ_cation-transptr_N"/>
</dbReference>
<comment type="catalytic activity">
    <reaction evidence="14">
        <text>Ca(2+)(in) + ATP + H2O = Ca(2+)(out) + ADP + phosphate + H(+)</text>
        <dbReference type="Rhea" id="RHEA:18105"/>
        <dbReference type="ChEBI" id="CHEBI:15377"/>
        <dbReference type="ChEBI" id="CHEBI:15378"/>
        <dbReference type="ChEBI" id="CHEBI:29108"/>
        <dbReference type="ChEBI" id="CHEBI:30616"/>
        <dbReference type="ChEBI" id="CHEBI:43474"/>
        <dbReference type="ChEBI" id="CHEBI:456216"/>
        <dbReference type="EC" id="7.2.2.10"/>
    </reaction>
</comment>
<keyword evidence="3" id="KW-0813">Transport</keyword>
<dbReference type="SMART" id="SM00831">
    <property type="entry name" value="Cation_ATPase_N"/>
    <property type="match status" value="1"/>
</dbReference>
<keyword evidence="11 15" id="KW-1133">Transmembrane helix</keyword>
<name>A0A0A5GBF3_9BACI</name>
<dbReference type="InterPro" id="IPR059000">
    <property type="entry name" value="ATPase_P-type_domA"/>
</dbReference>
<dbReference type="InterPro" id="IPR044492">
    <property type="entry name" value="P_typ_ATPase_HD_dom"/>
</dbReference>
<keyword evidence="18" id="KW-1185">Reference proteome</keyword>
<dbReference type="InterPro" id="IPR018303">
    <property type="entry name" value="ATPase_P-typ_P_site"/>
</dbReference>
<dbReference type="Gene3D" id="3.40.50.1000">
    <property type="entry name" value="HAD superfamily/HAD-like"/>
    <property type="match status" value="1"/>
</dbReference>
<dbReference type="OrthoDB" id="9813266at2"/>
<dbReference type="Gene3D" id="1.20.1110.10">
    <property type="entry name" value="Calcium-transporting ATPase, transmembrane domain"/>
    <property type="match status" value="1"/>
</dbReference>
<comment type="similarity">
    <text evidence="2">Belongs to the cation transport ATPase (P-type) (TC 3.A.3) family. Type IIA subfamily.</text>
</comment>
<evidence type="ECO:0000256" key="12">
    <source>
        <dbReference type="ARBA" id="ARBA00023065"/>
    </source>
</evidence>
<dbReference type="InterPro" id="IPR036412">
    <property type="entry name" value="HAD-like_sf"/>
</dbReference>
<dbReference type="PRINTS" id="PR00119">
    <property type="entry name" value="CATATPASE"/>
</dbReference>
<comment type="subcellular location">
    <subcellularLocation>
        <location evidence="1">Cell membrane</location>
        <topology evidence="1">Multi-pass membrane protein</topology>
    </subcellularLocation>
</comment>
<evidence type="ECO:0000259" key="16">
    <source>
        <dbReference type="SMART" id="SM00831"/>
    </source>
</evidence>
<feature type="transmembrane region" description="Helical" evidence="15">
    <location>
        <begin position="826"/>
        <end position="848"/>
    </location>
</feature>
<dbReference type="Gene3D" id="3.40.1110.10">
    <property type="entry name" value="Calcium-transporting ATPase, cytoplasmic domain N"/>
    <property type="match status" value="1"/>
</dbReference>
<evidence type="ECO:0000256" key="9">
    <source>
        <dbReference type="ARBA" id="ARBA00022842"/>
    </source>
</evidence>
<keyword evidence="7" id="KW-0547">Nucleotide-binding</keyword>
<keyword evidence="6 15" id="KW-0812">Transmembrane</keyword>
<dbReference type="RefSeq" id="WP_036832103.1">
    <property type="nucleotide sequence ID" value="NZ_AVPG01000002.1"/>
</dbReference>
<dbReference type="PANTHER" id="PTHR43294:SF21">
    <property type="entry name" value="CATION TRANSPORTING ATPASE"/>
    <property type="match status" value="1"/>
</dbReference>
<dbReference type="GO" id="GO:0005388">
    <property type="term" value="F:P-type calcium transporter activity"/>
    <property type="evidence" value="ECO:0007669"/>
    <property type="project" value="UniProtKB-EC"/>
</dbReference>
<dbReference type="Pfam" id="PF00690">
    <property type="entry name" value="Cation_ATPase_N"/>
    <property type="match status" value="1"/>
</dbReference>
<evidence type="ECO:0000256" key="5">
    <source>
        <dbReference type="ARBA" id="ARBA00022553"/>
    </source>
</evidence>
<evidence type="ECO:0000256" key="14">
    <source>
        <dbReference type="ARBA" id="ARBA00048694"/>
    </source>
</evidence>
<gene>
    <name evidence="17" type="ORF">N784_07515</name>
</gene>
<dbReference type="Pfam" id="PF00689">
    <property type="entry name" value="Cation_ATPase_C"/>
    <property type="match status" value="1"/>
</dbReference>
<dbReference type="FunFam" id="1.20.1110.10:FF:000065">
    <property type="entry name" value="Sarcoplasmic/endoplasmic reticulum calcium ATPase 1"/>
    <property type="match status" value="1"/>
</dbReference>
<feature type="transmembrane region" description="Helical" evidence="15">
    <location>
        <begin position="56"/>
        <end position="74"/>
    </location>
</feature>
<keyword evidence="8" id="KW-0067">ATP-binding</keyword>
<feature type="transmembrane region" description="Helical" evidence="15">
    <location>
        <begin position="860"/>
        <end position="881"/>
    </location>
</feature>
<sequence>MKWYQYHTEDVARKLSVDEKEGLTEKQVQQRLKQFGFNVLEEGKQTNLLMLFIRQFQDFMVLVLLAATLVSGLLGEYVDAIAIMAIVIMNGVLGFMQEQKAEKSLAKLKQLSAPQAHVRREGEWRKIPSAELVAGDIVKLATGDRLSADVRLVRVNGLEVEESSLTGESIPVAKKIEPLYEDVELGDQYNMAFSGTLVTRGSGTGIVVGTGMDTAMGQIASLLVHTERVPTPLERKLAQLGKVLIVTALLLTAFVVFLGVYQGHPLYNMFLAGVSLAVAAIPEGLPAIVTVALSLGVQRMIKRKAIVRKLSAVETLGCATVICSDKTGTMTENEMTVKQLWTMDEHLSVTGEGYDVQGTFYDGSSQVQPANIHDIQQLLTFGALCNNTTLLHKQGRYTIDGDPTEGALLVAARKAGITDDELNRFNVIYEIPFDSTRKRMSVVIEDEYKQRFVITKGAPDVLIPRSSYRKHIAGYVPLKHKDQQRMNRSINNMAEQALRTIAVCYKPLKKDKTYTDLELEQDLVFIGFTGMIDPPRKEVKEAIEQCKQAGIKTVMITGDHAKTAEAIAGDLQLIPEDGKVMEGYELNAMNEEQLAAAIEDVYVFARVTPEHKLKIVKAFQRKGHVVAMTGDGVNDAPAIKASDIGIAMGRSGTDVAKESSSLVLLDDNFATIKAAIHEGRNIYENIRKFIRYLLASNVGEILVMLFAMLLALPLPLVPVQILWVNLVTDGLPAMALGLDKSEGDVMKTPPRNAREGVFSRGLGFKVISRGIMIGLVTLLAFIMAYQGDPERLVYAQTVAFSTLVMAQLIHVFDCRSERSVFARNPFGNLYLIAAVLSSVVLLFIVIYYEPLQGPFHTTDLAARDWLGILGLSAIPTLLWGYSKR</sequence>
<keyword evidence="5" id="KW-0597">Phosphoprotein</keyword>
<dbReference type="Pfam" id="PF13246">
    <property type="entry name" value="Cation_ATPase"/>
    <property type="match status" value="1"/>
</dbReference>
<feature type="domain" description="Cation-transporting P-type ATPase N-terminal" evidence="16">
    <location>
        <begin position="2"/>
        <end position="76"/>
    </location>
</feature>
<dbReference type="InterPro" id="IPR006068">
    <property type="entry name" value="ATPase_P-typ_cation-transptr_C"/>
</dbReference>
<feature type="transmembrane region" description="Helical" evidence="15">
    <location>
        <begin position="689"/>
        <end position="714"/>
    </location>
</feature>
<keyword evidence="13 15" id="KW-0472">Membrane</keyword>
<feature type="transmembrane region" description="Helical" evidence="15">
    <location>
        <begin position="243"/>
        <end position="263"/>
    </location>
</feature>
<dbReference type="PROSITE" id="PS00154">
    <property type="entry name" value="ATPASE_E1_E2"/>
    <property type="match status" value="1"/>
</dbReference>
<feature type="transmembrane region" description="Helical" evidence="15">
    <location>
        <begin position="792"/>
        <end position="814"/>
    </location>
</feature>
<keyword evidence="12" id="KW-0406">Ion transport</keyword>
<keyword evidence="9" id="KW-0460">Magnesium</keyword>
<evidence type="ECO:0000256" key="2">
    <source>
        <dbReference type="ARBA" id="ARBA00005675"/>
    </source>
</evidence>
<dbReference type="SFLD" id="SFLDS00003">
    <property type="entry name" value="Haloacid_Dehalogenase"/>
    <property type="match status" value="1"/>
</dbReference>
<dbReference type="Proteomes" id="UP000030401">
    <property type="component" value="Unassembled WGS sequence"/>
</dbReference>
<dbReference type="InterPro" id="IPR023298">
    <property type="entry name" value="ATPase_P-typ_TM_dom_sf"/>
</dbReference>
<dbReference type="SUPFAM" id="SSF81660">
    <property type="entry name" value="Metal cation-transporting ATPase, ATP-binding domain N"/>
    <property type="match status" value="1"/>
</dbReference>
<dbReference type="Gene3D" id="2.70.150.10">
    <property type="entry name" value="Calcium-transporting ATPase, cytoplasmic transduction domain A"/>
    <property type="match status" value="1"/>
</dbReference>
<evidence type="ECO:0000256" key="10">
    <source>
        <dbReference type="ARBA" id="ARBA00022967"/>
    </source>
</evidence>
<dbReference type="SUPFAM" id="SSF56784">
    <property type="entry name" value="HAD-like"/>
    <property type="match status" value="1"/>
</dbReference>
<dbReference type="CDD" id="cd02089">
    <property type="entry name" value="P-type_ATPase_Ca_prok"/>
    <property type="match status" value="1"/>
</dbReference>
<dbReference type="NCBIfam" id="TIGR01116">
    <property type="entry name" value="ATPase-IIA1_Ca"/>
    <property type="match status" value="1"/>
</dbReference>
<feature type="transmembrane region" description="Helical" evidence="15">
    <location>
        <begin position="720"/>
        <end position="738"/>
    </location>
</feature>
<reference evidence="17 18" key="1">
    <citation type="submission" date="2013-08" db="EMBL/GenBank/DDBJ databases">
        <authorList>
            <person name="Huang J."/>
            <person name="Wang G."/>
        </authorList>
    </citation>
    <scope>NUCLEOTIDE SEQUENCE [LARGE SCALE GENOMIC DNA]</scope>
    <source>
        <strain evidence="17 18">JSM 072002</strain>
    </source>
</reference>
<dbReference type="EMBL" id="AVPG01000002">
    <property type="protein sequence ID" value="KGX88508.1"/>
    <property type="molecule type" value="Genomic_DNA"/>
</dbReference>
<comment type="caution">
    <text evidence="17">The sequence shown here is derived from an EMBL/GenBank/DDBJ whole genome shotgun (WGS) entry which is preliminary data.</text>
</comment>
<evidence type="ECO:0000256" key="7">
    <source>
        <dbReference type="ARBA" id="ARBA00022741"/>
    </source>
</evidence>
<dbReference type="NCBIfam" id="TIGR01494">
    <property type="entry name" value="ATPase_P-type"/>
    <property type="match status" value="3"/>
</dbReference>
<keyword evidence="10" id="KW-1278">Translocase</keyword>
<dbReference type="AlphaFoldDB" id="A0A0A5GBF3"/>
<dbReference type="InterPro" id="IPR001757">
    <property type="entry name" value="P_typ_ATPase"/>
</dbReference>
<dbReference type="eggNOG" id="COG0474">
    <property type="taxonomic scope" value="Bacteria"/>
</dbReference>
<evidence type="ECO:0000256" key="1">
    <source>
        <dbReference type="ARBA" id="ARBA00004651"/>
    </source>
</evidence>
<dbReference type="SUPFAM" id="SSF81665">
    <property type="entry name" value="Calcium ATPase, transmembrane domain M"/>
    <property type="match status" value="1"/>
</dbReference>
<dbReference type="PRINTS" id="PR00120">
    <property type="entry name" value="HATPASE"/>
</dbReference>
<dbReference type="InterPro" id="IPR008250">
    <property type="entry name" value="ATPase_P-typ_transduc_dom_A_sf"/>
</dbReference>
<evidence type="ECO:0000256" key="15">
    <source>
        <dbReference type="SAM" id="Phobius"/>
    </source>
</evidence>
<feature type="transmembrane region" description="Helical" evidence="15">
    <location>
        <begin position="80"/>
        <end position="96"/>
    </location>
</feature>
<dbReference type="SFLD" id="SFLDG00002">
    <property type="entry name" value="C1.7:_P-type_atpase_like"/>
    <property type="match status" value="1"/>
</dbReference>
<protein>
    <submittedName>
        <fullName evidence="17">ATPase</fullName>
    </submittedName>
</protein>
<evidence type="ECO:0000256" key="3">
    <source>
        <dbReference type="ARBA" id="ARBA00022448"/>
    </source>
</evidence>
<keyword evidence="4" id="KW-1003">Cell membrane</keyword>
<dbReference type="PANTHER" id="PTHR43294">
    <property type="entry name" value="SODIUM/POTASSIUM-TRANSPORTING ATPASE SUBUNIT ALPHA"/>
    <property type="match status" value="1"/>
</dbReference>
<dbReference type="SUPFAM" id="SSF81653">
    <property type="entry name" value="Calcium ATPase, transduction domain A"/>
    <property type="match status" value="1"/>
</dbReference>
<dbReference type="SFLD" id="SFLDF00027">
    <property type="entry name" value="p-type_atpase"/>
    <property type="match status" value="1"/>
</dbReference>
<dbReference type="InterPro" id="IPR005782">
    <property type="entry name" value="P-type_ATPase_IIA"/>
</dbReference>
<accession>A0A0A5GBF3</accession>
<evidence type="ECO:0000256" key="4">
    <source>
        <dbReference type="ARBA" id="ARBA00022475"/>
    </source>
</evidence>
<feature type="transmembrane region" description="Helical" evidence="15">
    <location>
        <begin position="766"/>
        <end position="786"/>
    </location>
</feature>
<dbReference type="GO" id="GO:0005524">
    <property type="term" value="F:ATP binding"/>
    <property type="evidence" value="ECO:0007669"/>
    <property type="project" value="UniProtKB-KW"/>
</dbReference>
<dbReference type="Pfam" id="PF00122">
    <property type="entry name" value="E1-E2_ATPase"/>
    <property type="match status" value="1"/>
</dbReference>
<feature type="transmembrane region" description="Helical" evidence="15">
    <location>
        <begin position="269"/>
        <end position="295"/>
    </location>
</feature>
<dbReference type="FunFam" id="3.40.50.1000:FF:000028">
    <property type="entry name" value="Calcium-transporting P-type ATPase, putative"/>
    <property type="match status" value="1"/>
</dbReference>
<dbReference type="InterPro" id="IPR023299">
    <property type="entry name" value="ATPase_P-typ_cyto_dom_N"/>
</dbReference>
<evidence type="ECO:0000256" key="6">
    <source>
        <dbReference type="ARBA" id="ARBA00022692"/>
    </source>
</evidence>
<evidence type="ECO:0000256" key="13">
    <source>
        <dbReference type="ARBA" id="ARBA00023136"/>
    </source>
</evidence>
<dbReference type="GO" id="GO:0016887">
    <property type="term" value="F:ATP hydrolysis activity"/>
    <property type="evidence" value="ECO:0007669"/>
    <property type="project" value="InterPro"/>
</dbReference>
<dbReference type="GO" id="GO:0005886">
    <property type="term" value="C:plasma membrane"/>
    <property type="evidence" value="ECO:0007669"/>
    <property type="project" value="UniProtKB-SubCell"/>
</dbReference>
<evidence type="ECO:0000256" key="8">
    <source>
        <dbReference type="ARBA" id="ARBA00022840"/>
    </source>
</evidence>
<evidence type="ECO:0000313" key="17">
    <source>
        <dbReference type="EMBL" id="KGX88508.1"/>
    </source>
</evidence>
<dbReference type="InterPro" id="IPR023214">
    <property type="entry name" value="HAD_sf"/>
</dbReference>
<evidence type="ECO:0000313" key="18">
    <source>
        <dbReference type="Proteomes" id="UP000030401"/>
    </source>
</evidence>
<dbReference type="STRING" id="1385512.N784_07515"/>
<evidence type="ECO:0000256" key="11">
    <source>
        <dbReference type="ARBA" id="ARBA00022989"/>
    </source>
</evidence>
<dbReference type="InterPro" id="IPR050510">
    <property type="entry name" value="Cation_transp_ATPase_P-type"/>
</dbReference>
<proteinExistence type="inferred from homology"/>